<dbReference type="AlphaFoldDB" id="A0A1B4V2W9"/>
<dbReference type="Proteomes" id="UP000218899">
    <property type="component" value="Chromosome"/>
</dbReference>
<keyword evidence="7" id="KW-1185">Reference proteome</keyword>
<dbReference type="Gene3D" id="1.20.120.910">
    <property type="entry name" value="DksA, coiled-coil domain"/>
    <property type="match status" value="1"/>
</dbReference>
<organism evidence="6 7">
    <name type="scientific">Sulfurifustis variabilis</name>
    <dbReference type="NCBI Taxonomy" id="1675686"/>
    <lineage>
        <taxon>Bacteria</taxon>
        <taxon>Pseudomonadati</taxon>
        <taxon>Pseudomonadota</taxon>
        <taxon>Gammaproteobacteria</taxon>
        <taxon>Acidiferrobacterales</taxon>
        <taxon>Acidiferrobacteraceae</taxon>
        <taxon>Sulfurifustis</taxon>
    </lineage>
</organism>
<feature type="zinc finger region" description="dksA C4-type" evidence="4">
    <location>
        <begin position="91"/>
        <end position="115"/>
    </location>
</feature>
<feature type="domain" description="Zinc finger DksA/TraR C4-type" evidence="5">
    <location>
        <begin position="87"/>
        <end position="120"/>
    </location>
</feature>
<evidence type="ECO:0000256" key="3">
    <source>
        <dbReference type="ARBA" id="ARBA00022833"/>
    </source>
</evidence>
<evidence type="ECO:0000256" key="2">
    <source>
        <dbReference type="ARBA" id="ARBA00022771"/>
    </source>
</evidence>
<evidence type="ECO:0000259" key="5">
    <source>
        <dbReference type="Pfam" id="PF01258"/>
    </source>
</evidence>
<gene>
    <name evidence="6" type="ORF">SVA_0230</name>
</gene>
<evidence type="ECO:0000313" key="6">
    <source>
        <dbReference type="EMBL" id="BAU46812.1"/>
    </source>
</evidence>
<protein>
    <submittedName>
        <fullName evidence="6">Conjugal transfer protein TraR</fullName>
    </submittedName>
</protein>
<sequence>MPTLTPDDVAHFEQRLKQRREELRWSIHDALVRTERSDLSEIAGRVRDAGEESVADAVATMNLTMLDREVDELRDVEAALQRIRDGVYGQCQDCGGEVPRERLDAYPTAKRCVPCQRKHESARFGGRDQTPSL</sequence>
<evidence type="ECO:0000313" key="7">
    <source>
        <dbReference type="Proteomes" id="UP000218899"/>
    </source>
</evidence>
<keyword evidence="2" id="KW-0863">Zinc-finger</keyword>
<dbReference type="InterPro" id="IPR000962">
    <property type="entry name" value="Znf_DskA_TraR"/>
</dbReference>
<dbReference type="PANTHER" id="PTHR33823">
    <property type="entry name" value="RNA POLYMERASE-BINDING TRANSCRIPTION FACTOR DKSA-RELATED"/>
    <property type="match status" value="1"/>
</dbReference>
<evidence type="ECO:0000256" key="1">
    <source>
        <dbReference type="ARBA" id="ARBA00022723"/>
    </source>
</evidence>
<dbReference type="PROSITE" id="PS51128">
    <property type="entry name" value="ZF_DKSA_2"/>
    <property type="match status" value="1"/>
</dbReference>
<proteinExistence type="predicted"/>
<dbReference type="PANTHER" id="PTHR33823:SF4">
    <property type="entry name" value="GENERAL STRESS PROTEIN 16O"/>
    <property type="match status" value="1"/>
</dbReference>
<dbReference type="InterPro" id="IPR037187">
    <property type="entry name" value="DnaK_N"/>
</dbReference>
<reference evidence="6 7" key="1">
    <citation type="submission" date="2015-08" db="EMBL/GenBank/DDBJ databases">
        <title>Complete genome sequence of Sulfurifustis variabilis.</title>
        <authorList>
            <person name="Miura A."/>
            <person name="Kojima H."/>
            <person name="Fukui M."/>
        </authorList>
    </citation>
    <scope>NUCLEOTIDE SEQUENCE [LARGE SCALE GENOMIC DNA]</scope>
    <source>
        <strain evidence="7">skN76</strain>
    </source>
</reference>
<dbReference type="KEGG" id="sva:SVA_0230"/>
<dbReference type="EMBL" id="AP014936">
    <property type="protein sequence ID" value="BAU46812.1"/>
    <property type="molecule type" value="Genomic_DNA"/>
</dbReference>
<dbReference type="Pfam" id="PF01258">
    <property type="entry name" value="zf-dskA_traR"/>
    <property type="match status" value="1"/>
</dbReference>
<dbReference type="GO" id="GO:0008270">
    <property type="term" value="F:zinc ion binding"/>
    <property type="evidence" value="ECO:0007669"/>
    <property type="project" value="UniProtKB-KW"/>
</dbReference>
<dbReference type="RefSeq" id="WP_096457588.1">
    <property type="nucleotide sequence ID" value="NZ_AP014936.1"/>
</dbReference>
<keyword evidence="1" id="KW-0479">Metal-binding</keyword>
<dbReference type="OrthoDB" id="962301at2"/>
<name>A0A1B4V2W9_9GAMM</name>
<evidence type="ECO:0000256" key="4">
    <source>
        <dbReference type="PROSITE-ProRule" id="PRU00510"/>
    </source>
</evidence>
<dbReference type="SUPFAM" id="SSF57716">
    <property type="entry name" value="Glucocorticoid receptor-like (DNA-binding domain)"/>
    <property type="match status" value="1"/>
</dbReference>
<accession>A0A1B4V2W9</accession>
<keyword evidence="3" id="KW-0862">Zinc</keyword>
<dbReference type="SUPFAM" id="SSF109635">
    <property type="entry name" value="DnaK suppressor protein DksA, alpha-hairpin domain"/>
    <property type="match status" value="1"/>
</dbReference>